<keyword evidence="2" id="KW-1185">Reference proteome</keyword>
<organism evidence="1 2">
    <name type="scientific">Aegilops tauschii subsp. strangulata</name>
    <name type="common">Goatgrass</name>
    <dbReference type="NCBI Taxonomy" id="200361"/>
    <lineage>
        <taxon>Eukaryota</taxon>
        <taxon>Viridiplantae</taxon>
        <taxon>Streptophyta</taxon>
        <taxon>Embryophyta</taxon>
        <taxon>Tracheophyta</taxon>
        <taxon>Spermatophyta</taxon>
        <taxon>Magnoliopsida</taxon>
        <taxon>Liliopsida</taxon>
        <taxon>Poales</taxon>
        <taxon>Poaceae</taxon>
        <taxon>BOP clade</taxon>
        <taxon>Pooideae</taxon>
        <taxon>Triticodae</taxon>
        <taxon>Triticeae</taxon>
        <taxon>Triticinae</taxon>
        <taxon>Aegilops</taxon>
    </lineage>
</organism>
<reference evidence="2" key="1">
    <citation type="journal article" date="2014" name="Science">
        <title>Ancient hybridizations among the ancestral genomes of bread wheat.</title>
        <authorList>
            <consortium name="International Wheat Genome Sequencing Consortium,"/>
            <person name="Marcussen T."/>
            <person name="Sandve S.R."/>
            <person name="Heier L."/>
            <person name="Spannagl M."/>
            <person name="Pfeifer M."/>
            <person name="Jakobsen K.S."/>
            <person name="Wulff B.B."/>
            <person name="Steuernagel B."/>
            <person name="Mayer K.F."/>
            <person name="Olsen O.A."/>
        </authorList>
    </citation>
    <scope>NUCLEOTIDE SEQUENCE [LARGE SCALE GENOMIC DNA]</scope>
    <source>
        <strain evidence="2">cv. AL8/78</strain>
    </source>
</reference>
<accession>A0A453F898</accession>
<name>A0A453F898_AEGTS</name>
<dbReference type="AlphaFoldDB" id="A0A453F898"/>
<reference evidence="1" key="5">
    <citation type="journal article" date="2021" name="G3 (Bethesda)">
        <title>Aegilops tauschii genome assembly Aet v5.0 features greater sequence contiguity and improved annotation.</title>
        <authorList>
            <person name="Wang L."/>
            <person name="Zhu T."/>
            <person name="Rodriguez J.C."/>
            <person name="Deal K.R."/>
            <person name="Dubcovsky J."/>
            <person name="McGuire P.E."/>
            <person name="Lux T."/>
            <person name="Spannagl M."/>
            <person name="Mayer K.F.X."/>
            <person name="Baldrich P."/>
            <person name="Meyers B.C."/>
            <person name="Huo N."/>
            <person name="Gu Y.Q."/>
            <person name="Zhou H."/>
            <person name="Devos K.M."/>
            <person name="Bennetzen J.L."/>
            <person name="Unver T."/>
            <person name="Budak H."/>
            <person name="Gulick P.J."/>
            <person name="Galiba G."/>
            <person name="Kalapos B."/>
            <person name="Nelson D.R."/>
            <person name="Li P."/>
            <person name="You F.M."/>
            <person name="Luo M.C."/>
            <person name="Dvorak J."/>
        </authorList>
    </citation>
    <scope>NUCLEOTIDE SEQUENCE [LARGE SCALE GENOMIC DNA]</scope>
    <source>
        <strain evidence="1">cv. AL8/78</strain>
    </source>
</reference>
<sequence length="49" mass="5858">MLDCPFSRQAWHETLAWLRIPAPIPNQEPTLMDWWRHAKDDTPQAQRMA</sequence>
<proteinExistence type="predicted"/>
<reference evidence="1" key="4">
    <citation type="submission" date="2019-03" db="UniProtKB">
        <authorList>
            <consortium name="EnsemblPlants"/>
        </authorList>
    </citation>
    <scope>IDENTIFICATION</scope>
</reference>
<dbReference type="Gramene" id="AET3Gv20606100.48">
    <property type="protein sequence ID" value="AET3Gv20606100.48"/>
    <property type="gene ID" value="AET3Gv20606100"/>
</dbReference>
<reference evidence="1" key="3">
    <citation type="journal article" date="2017" name="Nature">
        <title>Genome sequence of the progenitor of the wheat D genome Aegilops tauschii.</title>
        <authorList>
            <person name="Luo M.C."/>
            <person name="Gu Y.Q."/>
            <person name="Puiu D."/>
            <person name="Wang H."/>
            <person name="Twardziok S.O."/>
            <person name="Deal K.R."/>
            <person name="Huo N."/>
            <person name="Zhu T."/>
            <person name="Wang L."/>
            <person name="Wang Y."/>
            <person name="McGuire P.E."/>
            <person name="Liu S."/>
            <person name="Long H."/>
            <person name="Ramasamy R.K."/>
            <person name="Rodriguez J.C."/>
            <person name="Van S.L."/>
            <person name="Yuan L."/>
            <person name="Wang Z."/>
            <person name="Xia Z."/>
            <person name="Xiao L."/>
            <person name="Anderson O.D."/>
            <person name="Ouyang S."/>
            <person name="Liang Y."/>
            <person name="Zimin A.V."/>
            <person name="Pertea G."/>
            <person name="Qi P."/>
            <person name="Bennetzen J.L."/>
            <person name="Dai X."/>
            <person name="Dawson M.W."/>
            <person name="Muller H.G."/>
            <person name="Kugler K."/>
            <person name="Rivarola-Duarte L."/>
            <person name="Spannagl M."/>
            <person name="Mayer K.F.X."/>
            <person name="Lu F.H."/>
            <person name="Bevan M.W."/>
            <person name="Leroy P."/>
            <person name="Li P."/>
            <person name="You F.M."/>
            <person name="Sun Q."/>
            <person name="Liu Z."/>
            <person name="Lyons E."/>
            <person name="Wicker T."/>
            <person name="Salzberg S.L."/>
            <person name="Devos K.M."/>
            <person name="Dvorak J."/>
        </authorList>
    </citation>
    <scope>NUCLEOTIDE SEQUENCE [LARGE SCALE GENOMIC DNA]</scope>
    <source>
        <strain evidence="1">cv. AL8/78</strain>
    </source>
</reference>
<dbReference type="Proteomes" id="UP000015105">
    <property type="component" value="Chromosome 3D"/>
</dbReference>
<protein>
    <submittedName>
        <fullName evidence="1">Uncharacterized protein</fullName>
    </submittedName>
</protein>
<reference evidence="2" key="2">
    <citation type="journal article" date="2017" name="Nat. Plants">
        <title>The Aegilops tauschii genome reveals multiple impacts of transposons.</title>
        <authorList>
            <person name="Zhao G."/>
            <person name="Zou C."/>
            <person name="Li K."/>
            <person name="Wang K."/>
            <person name="Li T."/>
            <person name="Gao L."/>
            <person name="Zhang X."/>
            <person name="Wang H."/>
            <person name="Yang Z."/>
            <person name="Liu X."/>
            <person name="Jiang W."/>
            <person name="Mao L."/>
            <person name="Kong X."/>
            <person name="Jiao Y."/>
            <person name="Jia J."/>
        </authorList>
    </citation>
    <scope>NUCLEOTIDE SEQUENCE [LARGE SCALE GENOMIC DNA]</scope>
    <source>
        <strain evidence="2">cv. AL8/78</strain>
    </source>
</reference>
<dbReference type="EnsemblPlants" id="AET3Gv20606100.48">
    <property type="protein sequence ID" value="AET3Gv20606100.48"/>
    <property type="gene ID" value="AET3Gv20606100"/>
</dbReference>
<evidence type="ECO:0000313" key="2">
    <source>
        <dbReference type="Proteomes" id="UP000015105"/>
    </source>
</evidence>
<evidence type="ECO:0000313" key="1">
    <source>
        <dbReference type="EnsemblPlants" id="AET3Gv20606100.48"/>
    </source>
</evidence>